<dbReference type="EMBL" id="DF238822">
    <property type="protein sequence ID" value="GAC99065.1"/>
    <property type="molecule type" value="Genomic_DNA"/>
</dbReference>
<dbReference type="OrthoDB" id="9895617at2759"/>
<protein>
    <submittedName>
        <fullName evidence="3">CipC protein</fullName>
    </submittedName>
</protein>
<name>R9PLR9_PSEHS</name>
<organism evidence="3 4">
    <name type="scientific">Pseudozyma hubeiensis (strain SY62)</name>
    <name type="common">Yeast</name>
    <dbReference type="NCBI Taxonomy" id="1305764"/>
    <lineage>
        <taxon>Eukaryota</taxon>
        <taxon>Fungi</taxon>
        <taxon>Dikarya</taxon>
        <taxon>Basidiomycota</taxon>
        <taxon>Ustilaginomycotina</taxon>
        <taxon>Ustilaginomycetes</taxon>
        <taxon>Ustilaginales</taxon>
        <taxon>Ustilaginaceae</taxon>
        <taxon>Pseudozyma</taxon>
    </lineage>
</organism>
<dbReference type="InterPro" id="IPR022234">
    <property type="entry name" value="DUF3759"/>
</dbReference>
<dbReference type="GeneID" id="24111931"/>
<dbReference type="RefSeq" id="XP_012192652.1">
    <property type="nucleotide sequence ID" value="XM_012337262.1"/>
</dbReference>
<feature type="compositionally biased region" description="Polar residues" evidence="1">
    <location>
        <begin position="191"/>
        <end position="202"/>
    </location>
</feature>
<dbReference type="PANTHER" id="PTHR37450">
    <property type="entry name" value="CIPC PROTEIN"/>
    <property type="match status" value="1"/>
</dbReference>
<evidence type="ECO:0000313" key="3">
    <source>
        <dbReference type="EMBL" id="GAC99065.1"/>
    </source>
</evidence>
<accession>R9PLR9</accession>
<dbReference type="STRING" id="1305764.R9PLR9"/>
<dbReference type="Proteomes" id="UP000014071">
    <property type="component" value="Unassembled WGS sequence"/>
</dbReference>
<dbReference type="AlphaFoldDB" id="R9PLR9"/>
<dbReference type="HOGENOM" id="CLU_1355180_0_0_1"/>
<proteinExistence type="predicted"/>
<dbReference type="PANTHER" id="PTHR37450:SF1">
    <property type="entry name" value="CIPC PROTEIN"/>
    <property type="match status" value="1"/>
</dbReference>
<evidence type="ECO:0000256" key="1">
    <source>
        <dbReference type="SAM" id="MobiDB-lite"/>
    </source>
</evidence>
<dbReference type="eggNOG" id="ENOG502SSN3">
    <property type="taxonomic scope" value="Eukaryota"/>
</dbReference>
<sequence>MFIPCLCVEQLYATLSLSLSIICILLYGLPDHLPGKRACAILLLLYHGVASSVLLNAEPFIDFAFADALSKHGVRIETIAGVAHGLMSLATVSWWQSSLGAVRAFGGGSADNQDPQEHQAKFSHEAVGFGAGFMAMREYEKRQEARGEHPKHEMAKEILAGIAGGEVDKLFETKGLDFLDREEAKRHARQQAEQLYDQQYGN</sequence>
<keyword evidence="2" id="KW-0812">Transmembrane</keyword>
<evidence type="ECO:0000256" key="2">
    <source>
        <dbReference type="SAM" id="Phobius"/>
    </source>
</evidence>
<feature type="region of interest" description="Disordered" evidence="1">
    <location>
        <begin position="183"/>
        <end position="202"/>
    </location>
</feature>
<keyword evidence="4" id="KW-1185">Reference proteome</keyword>
<evidence type="ECO:0000313" key="4">
    <source>
        <dbReference type="Proteomes" id="UP000014071"/>
    </source>
</evidence>
<reference evidence="4" key="1">
    <citation type="journal article" date="2013" name="Genome Announc.">
        <title>Draft genome sequence of the basidiomycetous yeast-like fungus Pseudozyma hubeiensis SY62, which produces an abundant amount of the biosurfactant mannosylerythritol lipids.</title>
        <authorList>
            <person name="Konishi M."/>
            <person name="Hatada Y."/>
            <person name="Horiuchi J."/>
        </authorList>
    </citation>
    <scope>NUCLEOTIDE SEQUENCE [LARGE SCALE GENOMIC DNA]</scope>
    <source>
        <strain evidence="4">SY62</strain>
    </source>
</reference>
<gene>
    <name evidence="3" type="ORF">PHSY_006662</name>
</gene>
<feature type="transmembrane region" description="Helical" evidence="2">
    <location>
        <begin position="12"/>
        <end position="29"/>
    </location>
</feature>
<keyword evidence="2" id="KW-0472">Membrane</keyword>
<keyword evidence="2" id="KW-1133">Transmembrane helix</keyword>
<dbReference type="Pfam" id="PF12585">
    <property type="entry name" value="DUF3759"/>
    <property type="match status" value="1"/>
</dbReference>